<evidence type="ECO:0000313" key="1">
    <source>
        <dbReference type="EMBL" id="AJT60710.1"/>
    </source>
</evidence>
<dbReference type="GeneID" id="26040331"/>
<evidence type="ECO:0000313" key="2">
    <source>
        <dbReference type="Proteomes" id="UP000202282"/>
    </source>
</evidence>
<sequence>MNTAWTKGVRKGSQEDKDIRSSYAEGFILRKRLTQILKDKFEGKMKTAMSNDAFDSPSWAFMQAESIGYSKALKEIISLLDAEIKKD</sequence>
<dbReference type="EMBL" id="KP774835">
    <property type="protein sequence ID" value="AJT60710.1"/>
    <property type="molecule type" value="Genomic_DNA"/>
</dbReference>
<accession>A0A0R6AS56</accession>
<dbReference type="KEGG" id="vg:26040331"/>
<dbReference type="OrthoDB" id="28460at28883"/>
<organism evidence="1 2">
    <name type="scientific">Citrobacter phage CVT22</name>
    <dbReference type="NCBI Taxonomy" id="1622234"/>
    <lineage>
        <taxon>Viruses</taxon>
        <taxon>Duplodnaviria</taxon>
        <taxon>Heunggongvirae</taxon>
        <taxon>Uroviricota</taxon>
        <taxon>Caudoviricetes</taxon>
        <taxon>Zobellviridae</taxon>
        <taxon>Citrovirus</taxon>
        <taxon>Citrovirus coptotermitis</taxon>
    </lineage>
</organism>
<reference evidence="1 2" key="1">
    <citation type="journal article" date="2015" name="Genome Announc.">
        <title>Complete Genome Sequence of Citrobacter Phage CVT22 Isolated from the Gut of the Formosan Subterranean Termite, Coptotermes formosanus Shiraki.</title>
        <authorList>
            <person name="Tikhe C.V."/>
            <person name="Martin T.M."/>
            <person name="Gissendanner C.R."/>
            <person name="Husseneder C."/>
        </authorList>
    </citation>
    <scope>NUCLEOTIDE SEQUENCE [LARGE SCALE GENOMIC DNA]</scope>
</reference>
<dbReference type="RefSeq" id="YP_009168388.1">
    <property type="nucleotide sequence ID" value="NC_027988.2"/>
</dbReference>
<keyword evidence="2" id="KW-1185">Reference proteome</keyword>
<protein>
    <submittedName>
        <fullName evidence="1">Uncharacterized protein</fullName>
    </submittedName>
</protein>
<proteinExistence type="predicted"/>
<dbReference type="Proteomes" id="UP000202282">
    <property type="component" value="Segment"/>
</dbReference>
<name>A0A0R6AS56_9CAUD</name>